<evidence type="ECO:0000313" key="2">
    <source>
        <dbReference type="Proteomes" id="UP001295684"/>
    </source>
</evidence>
<dbReference type="Pfam" id="PF00300">
    <property type="entry name" value="His_Phos_1"/>
    <property type="match status" value="1"/>
</dbReference>
<keyword evidence="2" id="KW-1185">Reference proteome</keyword>
<dbReference type="PANTHER" id="PTHR48100">
    <property type="entry name" value="BROAD-SPECIFICITY PHOSPHATASE YOR283W-RELATED"/>
    <property type="match status" value="1"/>
</dbReference>
<evidence type="ECO:0008006" key="3">
    <source>
        <dbReference type="Google" id="ProtNLM"/>
    </source>
</evidence>
<dbReference type="Proteomes" id="UP001295684">
    <property type="component" value="Unassembled WGS sequence"/>
</dbReference>
<dbReference type="InterPro" id="IPR029033">
    <property type="entry name" value="His_PPase_superfam"/>
</dbReference>
<comment type="caution">
    <text evidence="1">The sequence shown here is derived from an EMBL/GenBank/DDBJ whole genome shotgun (WGS) entry which is preliminary data.</text>
</comment>
<accession>A0AAD1XIQ1</accession>
<dbReference type="EMBL" id="CAMPGE010014773">
    <property type="protein sequence ID" value="CAI2373423.1"/>
    <property type="molecule type" value="Genomic_DNA"/>
</dbReference>
<name>A0AAD1XIQ1_EUPCR</name>
<gene>
    <name evidence="1" type="ORF">ECRASSUSDP1_LOCUS14769</name>
</gene>
<dbReference type="PANTHER" id="PTHR48100:SF61">
    <property type="entry name" value="PHOSPHOGLYCERATE MUTASE"/>
    <property type="match status" value="1"/>
</dbReference>
<dbReference type="AlphaFoldDB" id="A0AAD1XIQ1"/>
<dbReference type="Gene3D" id="3.40.50.1240">
    <property type="entry name" value="Phosphoglycerate mutase-like"/>
    <property type="match status" value="1"/>
</dbReference>
<evidence type="ECO:0000313" key="1">
    <source>
        <dbReference type="EMBL" id="CAI2373423.1"/>
    </source>
</evidence>
<protein>
    <recommendedName>
        <fullName evidence="3">Histidine phosphatase family protein</fullName>
    </recommendedName>
</protein>
<dbReference type="InterPro" id="IPR050275">
    <property type="entry name" value="PGM_Phosphatase"/>
</dbReference>
<proteinExistence type="predicted"/>
<reference evidence="1" key="1">
    <citation type="submission" date="2023-07" db="EMBL/GenBank/DDBJ databases">
        <authorList>
            <consortium name="AG Swart"/>
            <person name="Singh M."/>
            <person name="Singh A."/>
            <person name="Seah K."/>
            <person name="Emmerich C."/>
        </authorList>
    </citation>
    <scope>NUCLEOTIDE SEQUENCE</scope>
    <source>
        <strain evidence="1">DP1</strain>
    </source>
</reference>
<sequence length="320" mass="37070">MNLLKHLFPKKVHKIGLFWLTIAFFRLNLAQVVHDSAELEALKQGSQVILLRHANSEYNFEYGKMSLRNYSIEDERILRVRKDLRDAPLSDLGLQQCKEAQPMANRLDVGYVFVSPMKRALETAYNVFLSHPNFDNIKFIVLPMLKEAIDTTCDIPMNIKDTISDYRNKFKKFDTSEVEKYSDQEHYFLRDIDLEFSKKISTSKIYDPSDPIGSNAYDLLLDEIDRNYPNKIEKDLNILKRVALAKNHIKEFITTTSPGDDSKIILVGHSYYFKMWTAQWENPLSSYGNDLPPPSKSTFLQNCQFFSDNASFPSTTRPTP</sequence>
<dbReference type="InterPro" id="IPR013078">
    <property type="entry name" value="His_Pase_superF_clade-1"/>
</dbReference>
<organism evidence="1 2">
    <name type="scientific">Euplotes crassus</name>
    <dbReference type="NCBI Taxonomy" id="5936"/>
    <lineage>
        <taxon>Eukaryota</taxon>
        <taxon>Sar</taxon>
        <taxon>Alveolata</taxon>
        <taxon>Ciliophora</taxon>
        <taxon>Intramacronucleata</taxon>
        <taxon>Spirotrichea</taxon>
        <taxon>Hypotrichia</taxon>
        <taxon>Euplotida</taxon>
        <taxon>Euplotidae</taxon>
        <taxon>Moneuplotes</taxon>
    </lineage>
</organism>
<dbReference type="SUPFAM" id="SSF53254">
    <property type="entry name" value="Phosphoglycerate mutase-like"/>
    <property type="match status" value="1"/>
</dbReference>
<dbReference type="CDD" id="cd07067">
    <property type="entry name" value="HP_PGM_like"/>
    <property type="match status" value="1"/>
</dbReference>
<dbReference type="GO" id="GO:0016791">
    <property type="term" value="F:phosphatase activity"/>
    <property type="evidence" value="ECO:0007669"/>
    <property type="project" value="TreeGrafter"/>
</dbReference>
<dbReference type="GO" id="GO:0005737">
    <property type="term" value="C:cytoplasm"/>
    <property type="evidence" value="ECO:0007669"/>
    <property type="project" value="TreeGrafter"/>
</dbReference>